<dbReference type="AlphaFoldDB" id="A0AAD8JII1"/>
<accession>A0AAD8JII1</accession>
<evidence type="ECO:0000256" key="2">
    <source>
        <dbReference type="ARBA" id="ARBA00044147"/>
    </source>
</evidence>
<sequence length="715" mass="78944">MDPTRRSSRVIDPKFRQVGFFAPQPDQTQSGPSDPPPVSNSLSPVMIPPARRVYDDVTRAIQVPVGEFDYRRSEFDFVRVGSYDPSDSMSSLSSLIADGEFSEESGNWNRGKLPMSLPSSGLDRMAVQNLSKKNPQVSIVENDGVPPADMSLKSDLKPLKEKTTKAERRAFQEAQRAAKATEKGLNEKDGDPPAQMSMKSDLNTLKEKTTKAERRALQVAQQAAKAAGKGSNEKDGDPPAEMSLKSDSKPLKDKTTKAERRALQEAQRAAKAAGKGLTAEGKLSAAATGKEASVHIGEVVKHSRQKKDVLMAYSEKTIGDRPPEKDRKKDVPTPRMQFDDKSRVEKAKKHSVVKQVEARNRVDFFLHLPQYERGTQLPDLETKFFQLKHIHPAVYKVGLQYLAGDITGGNSRCIAMLQAFQKAIKDYSAPLEKTVNRDLIAKINSYVSFLIECRPLSVSMGNAIRFLKAHITKLPLDISESEAKASISSDIDRFITEKIVLADRIIVKHAVTKIRDGDVLLTYGSSSVVEMILLQAHELGKIFRVVVVDSRPKLEGQALVRRLVRNGVSCTYTHINAISYIMHEITKVLLGAASVLSNGTVYSRVGTACVAMVAHEFRVPVMICCEAYKFHERVQLDSVCCNELGDPGAVSKVPGQVDIHYLDDSVKKDGLQHLNLLYDATPSDYISVIITDYGMIPATSVPVIIREYGGEYLFT</sequence>
<keyword evidence="6" id="KW-0396">Initiation factor</keyword>
<feature type="compositionally biased region" description="Basic and acidic residues" evidence="5">
    <location>
        <begin position="244"/>
        <end position="263"/>
    </location>
</feature>
<dbReference type="InterPro" id="IPR037171">
    <property type="entry name" value="NagB/RpiA_transferase-like"/>
</dbReference>
<evidence type="ECO:0000256" key="1">
    <source>
        <dbReference type="ARBA" id="ARBA00007251"/>
    </source>
</evidence>
<dbReference type="SUPFAM" id="SSF100950">
    <property type="entry name" value="NagB/RpiA/CoA transferase-like"/>
    <property type="match status" value="1"/>
</dbReference>
<feature type="region of interest" description="Disordered" evidence="5">
    <location>
        <begin position="133"/>
        <end position="292"/>
    </location>
</feature>
<dbReference type="InterPro" id="IPR042529">
    <property type="entry name" value="IF_2B-like_C"/>
</dbReference>
<dbReference type="PANTHER" id="PTHR10233:SF16">
    <property type="entry name" value="TRANSLATION INITIATION FACTOR EIF-2B SUBUNIT DELTA-LIKE ISOFORM X1"/>
    <property type="match status" value="1"/>
</dbReference>
<dbReference type="PANTHER" id="PTHR10233">
    <property type="entry name" value="TRANSLATION INITIATION FACTOR EIF-2B"/>
    <property type="match status" value="1"/>
</dbReference>
<feature type="compositionally biased region" description="Low complexity" evidence="5">
    <location>
        <begin position="264"/>
        <end position="277"/>
    </location>
</feature>
<feature type="compositionally biased region" description="Basic and acidic residues" evidence="5">
    <location>
        <begin position="179"/>
        <end position="191"/>
    </location>
</feature>
<evidence type="ECO:0000256" key="5">
    <source>
        <dbReference type="SAM" id="MobiDB-lite"/>
    </source>
</evidence>
<keyword evidence="6" id="KW-0648">Protein biosynthesis</keyword>
<keyword evidence="7" id="KW-1185">Reference proteome</keyword>
<evidence type="ECO:0000313" key="6">
    <source>
        <dbReference type="EMBL" id="KAK1404316.1"/>
    </source>
</evidence>
<evidence type="ECO:0000313" key="7">
    <source>
        <dbReference type="Proteomes" id="UP001237642"/>
    </source>
</evidence>
<gene>
    <name evidence="6" type="ORF">POM88_003921</name>
</gene>
<feature type="compositionally biased region" description="Basic and acidic residues" evidence="5">
    <location>
        <begin position="204"/>
        <end position="216"/>
    </location>
</feature>
<reference evidence="6" key="1">
    <citation type="submission" date="2023-02" db="EMBL/GenBank/DDBJ databases">
        <title>Genome of toxic invasive species Heracleum sosnowskyi carries increased number of genes despite the absence of recent whole-genome duplications.</title>
        <authorList>
            <person name="Schelkunov M."/>
            <person name="Shtratnikova V."/>
            <person name="Makarenko M."/>
            <person name="Klepikova A."/>
            <person name="Omelchenko D."/>
            <person name="Novikova G."/>
            <person name="Obukhova E."/>
            <person name="Bogdanov V."/>
            <person name="Penin A."/>
            <person name="Logacheva M."/>
        </authorList>
    </citation>
    <scope>NUCLEOTIDE SEQUENCE</scope>
    <source>
        <strain evidence="6">Hsosn_3</strain>
        <tissue evidence="6">Leaf</tissue>
    </source>
</reference>
<comment type="similarity">
    <text evidence="1 4">Belongs to the eIF-2B alpha/beta/delta subunits family.</text>
</comment>
<comment type="caution">
    <text evidence="6">The sequence shown here is derived from an EMBL/GenBank/DDBJ whole genome shotgun (WGS) entry which is preliminary data.</text>
</comment>
<organism evidence="6 7">
    <name type="scientific">Heracleum sosnowskyi</name>
    <dbReference type="NCBI Taxonomy" id="360622"/>
    <lineage>
        <taxon>Eukaryota</taxon>
        <taxon>Viridiplantae</taxon>
        <taxon>Streptophyta</taxon>
        <taxon>Embryophyta</taxon>
        <taxon>Tracheophyta</taxon>
        <taxon>Spermatophyta</taxon>
        <taxon>Magnoliopsida</taxon>
        <taxon>eudicotyledons</taxon>
        <taxon>Gunneridae</taxon>
        <taxon>Pentapetalae</taxon>
        <taxon>asterids</taxon>
        <taxon>campanulids</taxon>
        <taxon>Apiales</taxon>
        <taxon>Apiaceae</taxon>
        <taxon>Apioideae</taxon>
        <taxon>apioid superclade</taxon>
        <taxon>Tordylieae</taxon>
        <taxon>Tordyliinae</taxon>
        <taxon>Heracleum</taxon>
    </lineage>
</organism>
<feature type="compositionally biased region" description="Low complexity" evidence="5">
    <location>
        <begin position="220"/>
        <end position="230"/>
    </location>
</feature>
<feature type="compositionally biased region" description="Basic and acidic residues" evidence="5">
    <location>
        <begin position="152"/>
        <end position="171"/>
    </location>
</feature>
<evidence type="ECO:0000256" key="4">
    <source>
        <dbReference type="RuleBase" id="RU003814"/>
    </source>
</evidence>
<name>A0AAD8JII1_9APIA</name>
<dbReference type="Pfam" id="PF01008">
    <property type="entry name" value="IF-2B"/>
    <property type="match status" value="1"/>
</dbReference>
<dbReference type="InterPro" id="IPR000649">
    <property type="entry name" value="IF-2B-related"/>
</dbReference>
<proteinExistence type="inferred from homology"/>
<reference evidence="6" key="2">
    <citation type="submission" date="2023-05" db="EMBL/GenBank/DDBJ databases">
        <authorList>
            <person name="Schelkunov M.I."/>
        </authorList>
    </citation>
    <scope>NUCLEOTIDE SEQUENCE</scope>
    <source>
        <strain evidence="6">Hsosn_3</strain>
        <tissue evidence="6">Leaf</tissue>
    </source>
</reference>
<dbReference type="Proteomes" id="UP001237642">
    <property type="component" value="Unassembled WGS sequence"/>
</dbReference>
<feature type="region of interest" description="Disordered" evidence="5">
    <location>
        <begin position="16"/>
        <end position="45"/>
    </location>
</feature>
<dbReference type="Gene3D" id="3.40.50.10470">
    <property type="entry name" value="Translation initiation factor eif-2b, domain 2"/>
    <property type="match status" value="1"/>
</dbReference>
<dbReference type="GO" id="GO:0003743">
    <property type="term" value="F:translation initiation factor activity"/>
    <property type="evidence" value="ECO:0007669"/>
    <property type="project" value="UniProtKB-KW"/>
</dbReference>
<protein>
    <recommendedName>
        <fullName evidence="2">Translation initiation factor eIF2B subunit delta</fullName>
    </recommendedName>
    <alternativeName>
        <fullName evidence="3">eIF2B GDP-GTP exchange factor subunit delta</fullName>
    </alternativeName>
</protein>
<evidence type="ECO:0000256" key="3">
    <source>
        <dbReference type="ARBA" id="ARBA00044356"/>
    </source>
</evidence>
<dbReference type="EMBL" id="JAUIZM010000001">
    <property type="protein sequence ID" value="KAK1404316.1"/>
    <property type="molecule type" value="Genomic_DNA"/>
</dbReference>